<dbReference type="GeneID" id="100821704"/>
<dbReference type="InterPro" id="IPR009606">
    <property type="entry name" value="DEAL/Modifying_wall_lignin1/2"/>
</dbReference>
<evidence type="ECO:0000256" key="7">
    <source>
        <dbReference type="SAM" id="MobiDB-lite"/>
    </source>
</evidence>
<feature type="transmembrane region" description="Helical" evidence="8">
    <location>
        <begin position="61"/>
        <end position="84"/>
    </location>
</feature>
<reference evidence="9" key="2">
    <citation type="submission" date="2017-06" db="EMBL/GenBank/DDBJ databases">
        <title>WGS assembly of Brachypodium distachyon.</title>
        <authorList>
            <consortium name="The International Brachypodium Initiative"/>
            <person name="Lucas S."/>
            <person name="Harmon-Smith M."/>
            <person name="Lail K."/>
            <person name="Tice H."/>
            <person name="Grimwood J."/>
            <person name="Bruce D."/>
            <person name="Barry K."/>
            <person name="Shu S."/>
            <person name="Lindquist E."/>
            <person name="Wang M."/>
            <person name="Pitluck S."/>
            <person name="Vogel J.P."/>
            <person name="Garvin D.F."/>
            <person name="Mockler T.C."/>
            <person name="Schmutz J."/>
            <person name="Rokhsar D."/>
            <person name="Bevan M.W."/>
        </authorList>
    </citation>
    <scope>NUCLEOTIDE SEQUENCE</scope>
    <source>
        <strain evidence="9">Bd21</strain>
    </source>
</reference>
<keyword evidence="3" id="KW-0732">Signal</keyword>
<evidence type="ECO:0000256" key="3">
    <source>
        <dbReference type="ARBA" id="ARBA00022729"/>
    </source>
</evidence>
<dbReference type="OrthoDB" id="1931917at2759"/>
<evidence type="ECO:0000313" key="10">
    <source>
        <dbReference type="EnsemblPlants" id="PNT73704"/>
    </source>
</evidence>
<evidence type="ECO:0000256" key="5">
    <source>
        <dbReference type="ARBA" id="ARBA00023136"/>
    </source>
</evidence>
<reference evidence="9 10" key="1">
    <citation type="journal article" date="2010" name="Nature">
        <title>Genome sequencing and analysis of the model grass Brachypodium distachyon.</title>
        <authorList>
            <consortium name="International Brachypodium Initiative"/>
        </authorList>
    </citation>
    <scope>NUCLEOTIDE SEQUENCE [LARGE SCALE GENOMIC DNA]</scope>
    <source>
        <strain evidence="9">Bd21</strain>
        <strain evidence="10">cv. Bd21</strain>
    </source>
</reference>
<evidence type="ECO:0000313" key="9">
    <source>
        <dbReference type="EMBL" id="PNT73704.1"/>
    </source>
</evidence>
<evidence type="ECO:0000256" key="6">
    <source>
        <dbReference type="ARBA" id="ARBA00029467"/>
    </source>
</evidence>
<evidence type="ECO:0000313" key="11">
    <source>
        <dbReference type="Proteomes" id="UP000008810"/>
    </source>
</evidence>
<feature type="transmembrane region" description="Helical" evidence="8">
    <location>
        <begin position="96"/>
        <end position="122"/>
    </location>
</feature>
<dbReference type="EMBL" id="CM000881">
    <property type="protein sequence ID" value="PNT73704.1"/>
    <property type="molecule type" value="Genomic_DNA"/>
</dbReference>
<comment type="subcellular location">
    <subcellularLocation>
        <location evidence="1">Endomembrane system</location>
        <topology evidence="1">Multi-pass membrane protein</topology>
    </subcellularLocation>
</comment>
<organism evidence="9">
    <name type="scientific">Brachypodium distachyon</name>
    <name type="common">Purple false brome</name>
    <name type="synonym">Trachynia distachya</name>
    <dbReference type="NCBI Taxonomy" id="15368"/>
    <lineage>
        <taxon>Eukaryota</taxon>
        <taxon>Viridiplantae</taxon>
        <taxon>Streptophyta</taxon>
        <taxon>Embryophyta</taxon>
        <taxon>Tracheophyta</taxon>
        <taxon>Spermatophyta</taxon>
        <taxon>Magnoliopsida</taxon>
        <taxon>Liliopsida</taxon>
        <taxon>Poales</taxon>
        <taxon>Poaceae</taxon>
        <taxon>BOP clade</taxon>
        <taxon>Pooideae</taxon>
        <taxon>Stipodae</taxon>
        <taxon>Brachypodieae</taxon>
        <taxon>Brachypodium</taxon>
    </lineage>
</organism>
<feature type="transmembrane region" description="Helical" evidence="8">
    <location>
        <begin position="155"/>
        <end position="177"/>
    </location>
</feature>
<dbReference type="KEGG" id="bdi:100821704"/>
<evidence type="ECO:0000256" key="4">
    <source>
        <dbReference type="ARBA" id="ARBA00022989"/>
    </source>
</evidence>
<reference evidence="10" key="3">
    <citation type="submission" date="2018-08" db="UniProtKB">
        <authorList>
            <consortium name="EnsemblPlants"/>
        </authorList>
    </citation>
    <scope>IDENTIFICATION</scope>
    <source>
        <strain evidence="10">cv. Bd21</strain>
    </source>
</reference>
<dbReference type="PANTHER" id="PTHR31769">
    <property type="entry name" value="OS07G0462200 PROTEIN-RELATED"/>
    <property type="match status" value="1"/>
</dbReference>
<sequence length="225" mass="24015">MASSSSSSSEGGWVKLALLLAFFGLQAFIYALIAQDNKPLLGTGTMAGNGYVLCEFPRASVALGSVSILSLLLAIITGHAAVLYKPPSPLPVPRRALFRSTILLVFFLVAETVSASAVAMLVGATMADHDSLRYYYQLPKDGAISCPPTAPGGRFGGGALLALDATLMWFVCQLLALEARANYLDRLHQDDDDDDDHHHHDKKKKKTKKGDDAHAAPHQEASALP</sequence>
<keyword evidence="4 8" id="KW-1133">Transmembrane helix</keyword>
<dbReference type="Proteomes" id="UP000008810">
    <property type="component" value="Chromosome 2"/>
</dbReference>
<feature type="transmembrane region" description="Helical" evidence="8">
    <location>
        <begin position="12"/>
        <end position="33"/>
    </location>
</feature>
<keyword evidence="11" id="KW-1185">Reference proteome</keyword>
<dbReference type="InterPro" id="IPR052222">
    <property type="entry name" value="DESIGUAL"/>
</dbReference>
<dbReference type="GO" id="GO:0012505">
    <property type="term" value="C:endomembrane system"/>
    <property type="evidence" value="ECO:0007669"/>
    <property type="project" value="UniProtKB-SubCell"/>
</dbReference>
<dbReference type="STRING" id="15368.A0A2K2DHG6"/>
<accession>A0A2K2DHG6</accession>
<dbReference type="Pfam" id="PF06749">
    <property type="entry name" value="DUF1218"/>
    <property type="match status" value="1"/>
</dbReference>
<name>A0A2K2DHG6_BRADI</name>
<keyword evidence="2 8" id="KW-0812">Transmembrane</keyword>
<protein>
    <submittedName>
        <fullName evidence="9 10">Uncharacterized protein</fullName>
    </submittedName>
</protein>
<keyword evidence="5 8" id="KW-0472">Membrane</keyword>
<comment type="similarity">
    <text evidence="6">Belongs to the DESIGUAL family.</text>
</comment>
<dbReference type="RefSeq" id="XP_014754283.1">
    <property type="nucleotide sequence ID" value="XM_014898797.2"/>
</dbReference>
<evidence type="ECO:0000256" key="8">
    <source>
        <dbReference type="SAM" id="Phobius"/>
    </source>
</evidence>
<proteinExistence type="inferred from homology"/>
<dbReference type="Gramene" id="PNT73704">
    <property type="protein sequence ID" value="PNT73704"/>
    <property type="gene ID" value="BRADI_2g62641v3"/>
</dbReference>
<evidence type="ECO:0000256" key="1">
    <source>
        <dbReference type="ARBA" id="ARBA00004127"/>
    </source>
</evidence>
<dbReference type="EnsemblPlants" id="PNT73704">
    <property type="protein sequence ID" value="PNT73704"/>
    <property type="gene ID" value="BRADI_2g62641v3"/>
</dbReference>
<gene>
    <name evidence="10" type="primary">LOC100821704</name>
    <name evidence="9" type="ORF">BRADI_2g62641v3</name>
</gene>
<dbReference type="AlphaFoldDB" id="A0A2K2DHG6"/>
<feature type="compositionally biased region" description="Basic residues" evidence="7">
    <location>
        <begin position="199"/>
        <end position="208"/>
    </location>
</feature>
<evidence type="ECO:0000256" key="2">
    <source>
        <dbReference type="ARBA" id="ARBA00022692"/>
    </source>
</evidence>
<feature type="region of interest" description="Disordered" evidence="7">
    <location>
        <begin position="189"/>
        <end position="225"/>
    </location>
</feature>